<reference evidence="1" key="2">
    <citation type="submission" date="2021-04" db="EMBL/GenBank/DDBJ databases">
        <authorList>
            <person name="Gilroy R."/>
        </authorList>
    </citation>
    <scope>NUCLEOTIDE SEQUENCE</scope>
    <source>
        <strain evidence="1">8470</strain>
    </source>
</reference>
<evidence type="ECO:0000313" key="2">
    <source>
        <dbReference type="Proteomes" id="UP000784286"/>
    </source>
</evidence>
<dbReference type="EMBL" id="JAHLFJ010000081">
    <property type="protein sequence ID" value="MBU3856736.1"/>
    <property type="molecule type" value="Genomic_DNA"/>
</dbReference>
<dbReference type="AlphaFoldDB" id="A0A948TNM2"/>
<comment type="caution">
    <text evidence="1">The sequence shown here is derived from an EMBL/GenBank/DDBJ whole genome shotgun (WGS) entry which is preliminary data.</text>
</comment>
<gene>
    <name evidence="1" type="ORF">H9928_09345</name>
</gene>
<name>A0A948TNM2_9BACT</name>
<accession>A0A948TNM2</accession>
<protein>
    <submittedName>
        <fullName evidence="1">Uncharacterized protein</fullName>
    </submittedName>
</protein>
<evidence type="ECO:0000313" key="1">
    <source>
        <dbReference type="EMBL" id="MBU3856736.1"/>
    </source>
</evidence>
<sequence length="302" mass="35035">MNTIYELIHIEVENQRYPLRKIKENSIGLFTTLEKAQKGMMRHIADEMKENEHTRKLFEEDGEKWKIYSYTFGYEIAEREVNELYGQWCSRSVRTYKSNGELNDECLIADTAKKTDPFLGRPKEKIRFKVGDIVEVFEGGEAELHVITALPWTTEKVERLNKKLLEKGECSLLDASDDCYLAYSLGIGDTHGHPACTDVFRPTKKVSSALKHKLWAKLIEAGMVYGHDIPHSFLMEHANDEKLNEEILTGIEKMANKDTIDFWPYDMKTHVTEMTKILGFSEKQVQRLLKAADKFEQLYKRS</sequence>
<dbReference type="Proteomes" id="UP000784286">
    <property type="component" value="Unassembled WGS sequence"/>
</dbReference>
<reference evidence="1" key="1">
    <citation type="journal article" date="2021" name="PeerJ">
        <title>Extensive microbial diversity within the chicken gut microbiome revealed by metagenomics and culture.</title>
        <authorList>
            <person name="Gilroy R."/>
            <person name="Ravi A."/>
            <person name="Getino M."/>
            <person name="Pursley I."/>
            <person name="Horton D.L."/>
            <person name="Alikhan N.F."/>
            <person name="Baker D."/>
            <person name="Gharbi K."/>
            <person name="Hall N."/>
            <person name="Watson M."/>
            <person name="Adriaenssens E.M."/>
            <person name="Foster-Nyarko E."/>
            <person name="Jarju S."/>
            <person name="Secka A."/>
            <person name="Antonio M."/>
            <person name="Oren A."/>
            <person name="Chaudhuri R.R."/>
            <person name="La Ragione R."/>
            <person name="Hildebrand F."/>
            <person name="Pallen M.J."/>
        </authorList>
    </citation>
    <scope>NUCLEOTIDE SEQUENCE</scope>
    <source>
        <strain evidence="1">8470</strain>
    </source>
</reference>
<proteinExistence type="predicted"/>
<organism evidence="1 2">
    <name type="scientific">Candidatus Phocaeicola excrementipullorum</name>
    <dbReference type="NCBI Taxonomy" id="2838731"/>
    <lineage>
        <taxon>Bacteria</taxon>
        <taxon>Pseudomonadati</taxon>
        <taxon>Bacteroidota</taxon>
        <taxon>Bacteroidia</taxon>
        <taxon>Bacteroidales</taxon>
        <taxon>Bacteroidaceae</taxon>
        <taxon>Phocaeicola</taxon>
    </lineage>
</organism>